<evidence type="ECO:0000256" key="9">
    <source>
        <dbReference type="ARBA" id="ARBA00023160"/>
    </source>
</evidence>
<keyword evidence="6 10" id="KW-1133">Transmembrane helix</keyword>
<evidence type="ECO:0000256" key="4">
    <source>
        <dbReference type="ARBA" id="ARBA00022692"/>
    </source>
</evidence>
<keyword evidence="4 10" id="KW-0812">Transmembrane</keyword>
<dbReference type="PROSITE" id="PS01188">
    <property type="entry name" value="ELO"/>
    <property type="match status" value="1"/>
</dbReference>
<feature type="transmembrane region" description="Helical" evidence="10">
    <location>
        <begin position="148"/>
        <end position="165"/>
    </location>
</feature>
<dbReference type="EC" id="2.3.1.199" evidence="10"/>
<evidence type="ECO:0000256" key="6">
    <source>
        <dbReference type="ARBA" id="ARBA00022989"/>
    </source>
</evidence>
<accession>A0A3S7L473</accession>
<dbReference type="Pfam" id="PF01151">
    <property type="entry name" value="ELO"/>
    <property type="match status" value="1"/>
</dbReference>
<evidence type="ECO:0000256" key="2">
    <source>
        <dbReference type="ARBA" id="ARBA00022516"/>
    </source>
</evidence>
<dbReference type="GO" id="GO:0034625">
    <property type="term" value="P:fatty acid elongation, monounsaturated fatty acid"/>
    <property type="evidence" value="ECO:0007669"/>
    <property type="project" value="TreeGrafter"/>
</dbReference>
<evidence type="ECO:0000256" key="3">
    <source>
        <dbReference type="ARBA" id="ARBA00022679"/>
    </source>
</evidence>
<keyword evidence="8 10" id="KW-0472">Membrane</keyword>
<comment type="subcellular location">
    <subcellularLocation>
        <location evidence="1">Membrane</location>
        <topology evidence="1">Multi-pass membrane protein</topology>
    </subcellularLocation>
</comment>
<evidence type="ECO:0000256" key="1">
    <source>
        <dbReference type="ARBA" id="ARBA00004141"/>
    </source>
</evidence>
<dbReference type="InterPro" id="IPR002076">
    <property type="entry name" value="ELO_fam"/>
</dbReference>
<feature type="transmembrane region" description="Helical" evidence="10">
    <location>
        <begin position="65"/>
        <end position="83"/>
    </location>
</feature>
<keyword evidence="7 10" id="KW-0443">Lipid metabolism</keyword>
<name>A0A3S7L473_NILLU</name>
<dbReference type="GO" id="GO:0005789">
    <property type="term" value="C:endoplasmic reticulum membrane"/>
    <property type="evidence" value="ECO:0007669"/>
    <property type="project" value="TreeGrafter"/>
</dbReference>
<dbReference type="GO" id="GO:0009922">
    <property type="term" value="F:fatty acid elongase activity"/>
    <property type="evidence" value="ECO:0007669"/>
    <property type="project" value="UniProtKB-EC"/>
</dbReference>
<sequence length="272" mass="32236">MTSSLVHLVKWNYQQIMNETVTDPLVDSWFLMGSFWPVASLTAGYLYFVLIFGPQMMENRKPYNLNRLLVVYNLYQVIFSTWLCAKVMTSEGISDTILQCKSLEPNSRLRYALHEGAWWYFFSKVVELLDTIFFVLRKKQRQITFLHVYHHANMVVSCWAYLKFIPGEQGLVIGFLNSFVHIVMYGYYCLAALGPRFEKYLWWKKHLTKLQLVQFVLMMLYLGFLLVKQCKVPKAMSIYMLLNAAIFLVLFLNFYYKSYNEKENAKQQKKIE</sequence>
<feature type="transmembrane region" description="Helical" evidence="10">
    <location>
        <begin position="29"/>
        <end position="53"/>
    </location>
</feature>
<dbReference type="GO" id="GO:0030148">
    <property type="term" value="P:sphingolipid biosynthetic process"/>
    <property type="evidence" value="ECO:0007669"/>
    <property type="project" value="TreeGrafter"/>
</dbReference>
<dbReference type="InterPro" id="IPR030457">
    <property type="entry name" value="ELO_CS"/>
</dbReference>
<feature type="transmembrane region" description="Helical" evidence="10">
    <location>
        <begin position="171"/>
        <end position="194"/>
    </location>
</feature>
<evidence type="ECO:0000256" key="5">
    <source>
        <dbReference type="ARBA" id="ARBA00022832"/>
    </source>
</evidence>
<dbReference type="GO" id="GO:0019367">
    <property type="term" value="P:fatty acid elongation, saturated fatty acid"/>
    <property type="evidence" value="ECO:0007669"/>
    <property type="project" value="TreeGrafter"/>
</dbReference>
<dbReference type="EMBL" id="MG573191">
    <property type="protein sequence ID" value="AWJ25053.1"/>
    <property type="molecule type" value="mRNA"/>
</dbReference>
<organism evidence="11">
    <name type="scientific">Nilaparvata lugens</name>
    <name type="common">Brown planthopper</name>
    <dbReference type="NCBI Taxonomy" id="108931"/>
    <lineage>
        <taxon>Eukaryota</taxon>
        <taxon>Metazoa</taxon>
        <taxon>Ecdysozoa</taxon>
        <taxon>Arthropoda</taxon>
        <taxon>Hexapoda</taxon>
        <taxon>Insecta</taxon>
        <taxon>Pterygota</taxon>
        <taxon>Neoptera</taxon>
        <taxon>Paraneoptera</taxon>
        <taxon>Hemiptera</taxon>
        <taxon>Auchenorrhyncha</taxon>
        <taxon>Fulgoroidea</taxon>
        <taxon>Delphacidae</taxon>
        <taxon>Delphacinae</taxon>
        <taxon>Nilaparvata</taxon>
    </lineage>
</organism>
<keyword evidence="9 10" id="KW-0275">Fatty acid biosynthesis</keyword>
<dbReference type="AlphaFoldDB" id="A0A3S7L473"/>
<comment type="similarity">
    <text evidence="10">Belongs to the ELO family.</text>
</comment>
<keyword evidence="5 10" id="KW-0276">Fatty acid metabolism</keyword>
<proteinExistence type="evidence at transcript level"/>
<dbReference type="GO" id="GO:0042761">
    <property type="term" value="P:very long-chain fatty acid biosynthetic process"/>
    <property type="evidence" value="ECO:0007669"/>
    <property type="project" value="TreeGrafter"/>
</dbReference>
<keyword evidence="2 10" id="KW-0444">Lipid biosynthesis</keyword>
<reference evidence="11" key="1">
    <citation type="submission" date="2017-11" db="EMBL/GenBank/DDBJ databases">
        <title>The fatty acid elongase gene family in the brown planthopper, Nilaparvata lugens.</title>
        <authorList>
            <person name="Li D.-T."/>
            <person name="Zhang C.-X."/>
        </authorList>
    </citation>
    <scope>NUCLEOTIDE SEQUENCE</scope>
    <source>
        <strain evidence="11">NlELOs</strain>
    </source>
</reference>
<keyword evidence="3 10" id="KW-0808">Transferase</keyword>
<feature type="transmembrane region" description="Helical" evidence="10">
    <location>
        <begin position="206"/>
        <end position="226"/>
    </location>
</feature>
<gene>
    <name evidence="11" type="primary">ELO</name>
</gene>
<dbReference type="GO" id="GO:0034626">
    <property type="term" value="P:fatty acid elongation, polyunsaturated fatty acid"/>
    <property type="evidence" value="ECO:0007669"/>
    <property type="project" value="TreeGrafter"/>
</dbReference>
<dbReference type="OrthoDB" id="434092at2759"/>
<evidence type="ECO:0000313" key="11">
    <source>
        <dbReference type="EMBL" id="AWJ25053.1"/>
    </source>
</evidence>
<feature type="transmembrane region" description="Helical" evidence="10">
    <location>
        <begin position="238"/>
        <end position="256"/>
    </location>
</feature>
<dbReference type="PANTHER" id="PTHR11157:SF103">
    <property type="entry name" value="ELONGATION OF VERY LONG CHAIN FATTY ACIDS PROTEIN"/>
    <property type="match status" value="1"/>
</dbReference>
<protein>
    <recommendedName>
        <fullName evidence="10">Elongation of very long chain fatty acids protein</fullName>
        <ecNumber evidence="10">2.3.1.199</ecNumber>
    </recommendedName>
    <alternativeName>
        <fullName evidence="10">Very-long-chain 3-oxoacyl-CoA synthase</fullName>
    </alternativeName>
</protein>
<evidence type="ECO:0000256" key="7">
    <source>
        <dbReference type="ARBA" id="ARBA00023098"/>
    </source>
</evidence>
<evidence type="ECO:0000256" key="8">
    <source>
        <dbReference type="ARBA" id="ARBA00023136"/>
    </source>
</evidence>
<evidence type="ECO:0000256" key="10">
    <source>
        <dbReference type="RuleBase" id="RU361115"/>
    </source>
</evidence>
<feature type="transmembrane region" description="Helical" evidence="10">
    <location>
        <begin position="117"/>
        <end position="136"/>
    </location>
</feature>
<dbReference type="PANTHER" id="PTHR11157">
    <property type="entry name" value="FATTY ACID ACYL TRANSFERASE-RELATED"/>
    <property type="match status" value="1"/>
</dbReference>
<comment type="catalytic activity">
    <reaction evidence="10">
        <text>a very-long-chain acyl-CoA + malonyl-CoA + H(+) = a very-long-chain 3-oxoacyl-CoA + CO2 + CoA</text>
        <dbReference type="Rhea" id="RHEA:32727"/>
        <dbReference type="ChEBI" id="CHEBI:15378"/>
        <dbReference type="ChEBI" id="CHEBI:16526"/>
        <dbReference type="ChEBI" id="CHEBI:57287"/>
        <dbReference type="ChEBI" id="CHEBI:57384"/>
        <dbReference type="ChEBI" id="CHEBI:90725"/>
        <dbReference type="ChEBI" id="CHEBI:90736"/>
        <dbReference type="EC" id="2.3.1.199"/>
    </reaction>
</comment>